<dbReference type="AlphaFoldDB" id="A0A965ZDG0"/>
<keyword evidence="2" id="KW-1185">Reference proteome</keyword>
<reference evidence="1" key="1">
    <citation type="submission" date="2020-01" db="EMBL/GenBank/DDBJ databases">
        <authorList>
            <person name="Seo Y.L."/>
        </authorList>
    </citation>
    <scope>NUCLEOTIDE SEQUENCE</scope>
    <source>
        <strain evidence="1">R11</strain>
    </source>
</reference>
<gene>
    <name evidence="1" type="ORF">GSY63_00105</name>
</gene>
<reference evidence="1" key="2">
    <citation type="submission" date="2020-10" db="EMBL/GenBank/DDBJ databases">
        <title>Mucilaginibacter sp. nov., isolated from soil.</title>
        <authorList>
            <person name="Jeon C.O."/>
        </authorList>
    </citation>
    <scope>NUCLEOTIDE SEQUENCE</scope>
    <source>
        <strain evidence="1">R11</strain>
    </source>
</reference>
<accession>A0A965ZDG0</accession>
<proteinExistence type="predicted"/>
<evidence type="ECO:0000313" key="1">
    <source>
        <dbReference type="EMBL" id="NCD67756.1"/>
    </source>
</evidence>
<dbReference type="EMBL" id="WWEO01000022">
    <property type="protein sequence ID" value="NCD67756.1"/>
    <property type="molecule type" value="Genomic_DNA"/>
</dbReference>
<sequence length="145" mass="16618">MNNSSTYFELINGGQRVRVEITGHHYNPILLGRPNQMLNGFVTVSSNALHGCFSAEFMPIDFQMFRQQLALLIYGLENIAIFEGTMGHLQLRLQECRDHLFEVSVIVCQLPEIGTELNYRLKLAKTDIDKLIDQLDQILDRYTVS</sequence>
<dbReference type="Proteomes" id="UP000638732">
    <property type="component" value="Unassembled WGS sequence"/>
</dbReference>
<evidence type="ECO:0000313" key="2">
    <source>
        <dbReference type="Proteomes" id="UP000638732"/>
    </source>
</evidence>
<protein>
    <submittedName>
        <fullName evidence="1">Uncharacterized protein</fullName>
    </submittedName>
</protein>
<comment type="caution">
    <text evidence="1">The sequence shown here is derived from an EMBL/GenBank/DDBJ whole genome shotgun (WGS) entry which is preliminary data.</text>
</comment>
<organism evidence="1 2">
    <name type="scientific">Mucilaginibacter agri</name>
    <dbReference type="NCBI Taxonomy" id="2695265"/>
    <lineage>
        <taxon>Bacteria</taxon>
        <taxon>Pseudomonadati</taxon>
        <taxon>Bacteroidota</taxon>
        <taxon>Sphingobacteriia</taxon>
        <taxon>Sphingobacteriales</taxon>
        <taxon>Sphingobacteriaceae</taxon>
        <taxon>Mucilaginibacter</taxon>
    </lineage>
</organism>
<name>A0A965ZDG0_9SPHI</name>
<dbReference type="InterPro" id="IPR056510">
    <property type="entry name" value="WapI"/>
</dbReference>
<dbReference type="Pfam" id="PF24716">
    <property type="entry name" value="WapI"/>
    <property type="match status" value="1"/>
</dbReference>